<evidence type="ECO:0000313" key="11">
    <source>
        <dbReference type="Proteomes" id="UP000092574"/>
    </source>
</evidence>
<protein>
    <recommendedName>
        <fullName evidence="2">histidine kinase</fullName>
        <ecNumber evidence="2">2.7.13.3</ecNumber>
    </recommendedName>
</protein>
<evidence type="ECO:0000256" key="6">
    <source>
        <dbReference type="ARBA" id="ARBA00022840"/>
    </source>
</evidence>
<dbReference type="Gene3D" id="1.10.287.130">
    <property type="match status" value="1"/>
</dbReference>
<accession>A0A1C7IBV5</accession>
<evidence type="ECO:0000313" key="10">
    <source>
        <dbReference type="EMBL" id="ANU76498.2"/>
    </source>
</evidence>
<dbReference type="GO" id="GO:0000156">
    <property type="term" value="F:phosphorelay response regulator activity"/>
    <property type="evidence" value="ECO:0007669"/>
    <property type="project" value="TreeGrafter"/>
</dbReference>
<reference evidence="10" key="1">
    <citation type="submission" date="2017-04" db="EMBL/GenBank/DDBJ databases">
        <title>Complete Genome Sequences of Twelve Strains of a Stable Defined Moderately Diverse Mouse Microbiota 2 (sDMDMm2).</title>
        <authorList>
            <person name="Uchimura Y."/>
            <person name="Wyss M."/>
            <person name="Brugiroux S."/>
            <person name="Limenitakis J.P."/>
            <person name="Stecher B."/>
            <person name="McCoy K.D."/>
            <person name="Macpherson A.J."/>
        </authorList>
    </citation>
    <scope>NUCLEOTIDE SEQUENCE</scope>
    <source>
        <strain evidence="10">YL58</strain>
    </source>
</reference>
<dbReference type="InterPro" id="IPR036097">
    <property type="entry name" value="HisK_dim/P_sf"/>
</dbReference>
<dbReference type="PANTHER" id="PTHR42878:SF7">
    <property type="entry name" value="SENSOR HISTIDINE KINASE GLRK"/>
    <property type="match status" value="1"/>
</dbReference>
<dbReference type="OrthoDB" id="9813151at2"/>
<evidence type="ECO:0000259" key="9">
    <source>
        <dbReference type="SMART" id="SM00388"/>
    </source>
</evidence>
<dbReference type="Pfam" id="PF00512">
    <property type="entry name" value="HisKA"/>
    <property type="match status" value="1"/>
</dbReference>
<dbReference type="CDD" id="cd00082">
    <property type="entry name" value="HisKA"/>
    <property type="match status" value="1"/>
</dbReference>
<keyword evidence="6" id="KW-0067">ATP-binding</keyword>
<keyword evidence="5" id="KW-0418">Kinase</keyword>
<evidence type="ECO:0000256" key="2">
    <source>
        <dbReference type="ARBA" id="ARBA00012438"/>
    </source>
</evidence>
<keyword evidence="8" id="KW-0812">Transmembrane</keyword>
<dbReference type="STRING" id="1796616.A4V09_12395"/>
<keyword evidence="3" id="KW-0808">Transferase</keyword>
<dbReference type="GO" id="GO:0005524">
    <property type="term" value="F:ATP binding"/>
    <property type="evidence" value="ECO:0007669"/>
    <property type="project" value="UniProtKB-KW"/>
</dbReference>
<dbReference type="SUPFAM" id="SSF47384">
    <property type="entry name" value="Homodimeric domain of signal transducing histidine kinase"/>
    <property type="match status" value="1"/>
</dbReference>
<sequence>MRSHISCHPPCYSDKDHQRKKKYLDAADAYSLLSKHVEFRFKTGKKEEYYASVVLLPKANGHLSAVILQSLDAQKYQIYGQRLVFLGADTAALLLLVVFFWIFTGKTLAPLEENRRQQAQFIASASHELRSPLSVMLSCLTASQKAAPEEAARFTDTIQLEGKRMSRLIDDMLQLAGADACSWTFMAALVSPDTLLLRKIRISGQGKRAGAPYPAARRGMPLYPLR</sequence>
<gene>
    <name evidence="10" type="ORF">A4V09_12395</name>
</gene>
<organism evidence="10 11">
    <name type="scientific">Blautia pseudococcoides</name>
    <dbReference type="NCBI Taxonomy" id="1796616"/>
    <lineage>
        <taxon>Bacteria</taxon>
        <taxon>Bacillati</taxon>
        <taxon>Bacillota</taxon>
        <taxon>Clostridia</taxon>
        <taxon>Lachnospirales</taxon>
        <taxon>Lachnospiraceae</taxon>
        <taxon>Blautia</taxon>
    </lineage>
</organism>
<dbReference type="GO" id="GO:0030295">
    <property type="term" value="F:protein kinase activator activity"/>
    <property type="evidence" value="ECO:0007669"/>
    <property type="project" value="TreeGrafter"/>
</dbReference>
<dbReference type="AlphaFoldDB" id="A0A1C7IBV5"/>
<comment type="catalytic activity">
    <reaction evidence="1">
        <text>ATP + protein L-histidine = ADP + protein N-phospho-L-histidine.</text>
        <dbReference type="EC" id="2.7.13.3"/>
    </reaction>
</comment>
<dbReference type="PANTHER" id="PTHR42878">
    <property type="entry name" value="TWO-COMPONENT HISTIDINE KINASE"/>
    <property type="match status" value="1"/>
</dbReference>
<evidence type="ECO:0000256" key="5">
    <source>
        <dbReference type="ARBA" id="ARBA00022777"/>
    </source>
</evidence>
<proteinExistence type="predicted"/>
<keyword evidence="8" id="KW-0472">Membrane</keyword>
<evidence type="ECO:0000256" key="3">
    <source>
        <dbReference type="ARBA" id="ARBA00022679"/>
    </source>
</evidence>
<keyword evidence="4" id="KW-0547">Nucleotide-binding</keyword>
<dbReference type="InterPro" id="IPR050351">
    <property type="entry name" value="BphY/WalK/GraS-like"/>
</dbReference>
<dbReference type="EMBL" id="CP015405">
    <property type="protein sequence ID" value="ANU76498.2"/>
    <property type="molecule type" value="Genomic_DNA"/>
</dbReference>
<feature type="transmembrane region" description="Helical" evidence="8">
    <location>
        <begin position="83"/>
        <end position="103"/>
    </location>
</feature>
<dbReference type="KEGG" id="byl:A4V09_12395"/>
<dbReference type="GO" id="GO:0000155">
    <property type="term" value="F:phosphorelay sensor kinase activity"/>
    <property type="evidence" value="ECO:0007669"/>
    <property type="project" value="InterPro"/>
</dbReference>
<dbReference type="GO" id="GO:0007234">
    <property type="term" value="P:osmosensory signaling via phosphorelay pathway"/>
    <property type="evidence" value="ECO:0007669"/>
    <property type="project" value="TreeGrafter"/>
</dbReference>
<evidence type="ECO:0000256" key="7">
    <source>
        <dbReference type="ARBA" id="ARBA00023012"/>
    </source>
</evidence>
<dbReference type="EC" id="2.7.13.3" evidence="2"/>
<evidence type="ECO:0000256" key="4">
    <source>
        <dbReference type="ARBA" id="ARBA00022741"/>
    </source>
</evidence>
<dbReference type="Proteomes" id="UP000092574">
    <property type="component" value="Chromosome"/>
</dbReference>
<dbReference type="SMART" id="SM00388">
    <property type="entry name" value="HisKA"/>
    <property type="match status" value="1"/>
</dbReference>
<evidence type="ECO:0000256" key="8">
    <source>
        <dbReference type="SAM" id="Phobius"/>
    </source>
</evidence>
<keyword evidence="8" id="KW-1133">Transmembrane helix</keyword>
<dbReference type="InterPro" id="IPR003661">
    <property type="entry name" value="HisK_dim/P_dom"/>
</dbReference>
<name>A0A1C7IBV5_9FIRM</name>
<keyword evidence="11" id="KW-1185">Reference proteome</keyword>
<feature type="domain" description="Signal transduction histidine kinase dimerisation/phosphoacceptor" evidence="9">
    <location>
        <begin position="117"/>
        <end position="181"/>
    </location>
</feature>
<keyword evidence="7" id="KW-0902">Two-component regulatory system</keyword>
<evidence type="ECO:0000256" key="1">
    <source>
        <dbReference type="ARBA" id="ARBA00000085"/>
    </source>
</evidence>